<dbReference type="GO" id="GO:0016788">
    <property type="term" value="F:hydrolase activity, acting on ester bonds"/>
    <property type="evidence" value="ECO:0007669"/>
    <property type="project" value="UniProtKB-ARBA"/>
</dbReference>
<dbReference type="RefSeq" id="WP_025056827.1">
    <property type="nucleotide sequence ID" value="NZ_JACIFU010000002.1"/>
</dbReference>
<protein>
    <recommendedName>
        <fullName evidence="3">SGNH/GDSL hydrolase family protein</fullName>
    </recommendedName>
</protein>
<sequence length="314" mass="34529">MSRWTRRAAMGVLALTGAYAAYAYVTGRRGKDVADALYSNPLPRPEGSLSVYHLGHSLVGRDMPAMLAQLAGDGHEYDSQLGWGTSLKEHWEPDLPVNGFEQENDRPRFRAAKEALQSGGYDAVVLTEMVEIADAVRYHDSAEYLARWAGLAWDANPKARIYLYETWHHTNDNAGWLERIDSDLRTYWQGRVIYPALAAGDAPIHLIPAGQVKAAFVRSIEERGGVAEVQGVNDLFAKRDDGTPDTIHFNDLGAYLVALTHYAVLYHRSPIGLPNVLMRADGTPATAPSPQVAGLMQQIVWDVVRAHPETGVAA</sequence>
<name>A0A7W6Q621_9RHOB</name>
<proteinExistence type="predicted"/>
<comment type="caution">
    <text evidence="1">The sequence shown here is derived from an EMBL/GenBank/DDBJ whole genome shotgun (WGS) entry which is preliminary data.</text>
</comment>
<dbReference type="EMBL" id="JACIFU010000002">
    <property type="protein sequence ID" value="MBB4174370.1"/>
    <property type="molecule type" value="Genomic_DNA"/>
</dbReference>
<organism evidence="1 2">
    <name type="scientific">Sulfitobacter noctilucicola</name>
    <dbReference type="NCBI Taxonomy" id="1342301"/>
    <lineage>
        <taxon>Bacteria</taxon>
        <taxon>Pseudomonadati</taxon>
        <taxon>Pseudomonadota</taxon>
        <taxon>Alphaproteobacteria</taxon>
        <taxon>Rhodobacterales</taxon>
        <taxon>Roseobacteraceae</taxon>
        <taxon>Sulfitobacter</taxon>
    </lineage>
</organism>
<evidence type="ECO:0008006" key="3">
    <source>
        <dbReference type="Google" id="ProtNLM"/>
    </source>
</evidence>
<evidence type="ECO:0000313" key="1">
    <source>
        <dbReference type="EMBL" id="MBB4174370.1"/>
    </source>
</evidence>
<dbReference type="AlphaFoldDB" id="A0A7W6Q621"/>
<reference evidence="1 2" key="1">
    <citation type="submission" date="2020-08" db="EMBL/GenBank/DDBJ databases">
        <title>Genomic Encyclopedia of Type Strains, Phase IV (KMG-IV): sequencing the most valuable type-strain genomes for metagenomic binning, comparative biology and taxonomic classification.</title>
        <authorList>
            <person name="Goeker M."/>
        </authorList>
    </citation>
    <scope>NUCLEOTIDE SEQUENCE [LARGE SCALE GENOMIC DNA]</scope>
    <source>
        <strain evidence="1 2">DSM 101015</strain>
    </source>
</reference>
<dbReference type="InterPro" id="IPR036514">
    <property type="entry name" value="SGNH_hydro_sf"/>
</dbReference>
<accession>A0A7W6Q621</accession>
<gene>
    <name evidence="1" type="ORF">GGR93_002143</name>
</gene>
<keyword evidence="2" id="KW-1185">Reference proteome</keyword>
<dbReference type="Gene3D" id="3.40.50.1110">
    <property type="entry name" value="SGNH hydrolase"/>
    <property type="match status" value="1"/>
</dbReference>
<evidence type="ECO:0000313" key="2">
    <source>
        <dbReference type="Proteomes" id="UP000565745"/>
    </source>
</evidence>
<dbReference type="Proteomes" id="UP000565745">
    <property type="component" value="Unassembled WGS sequence"/>
</dbReference>